<gene>
    <name evidence="4" type="ORF">BEK98_32125</name>
</gene>
<dbReference type="InterPro" id="IPR036938">
    <property type="entry name" value="PAP2/HPO_sf"/>
</dbReference>
<feature type="compositionally biased region" description="Pro residues" evidence="1">
    <location>
        <begin position="225"/>
        <end position="234"/>
    </location>
</feature>
<proteinExistence type="predicted"/>
<sequence>MSRKGIAELAGSAALGAWAAFGVLALVVSGRHGGPLFLDHGLLTWSVGHRPEMAVAVARGLTATGTGVVPYALVVLAGLLAGHGRRQRLVLALLMATCLATGQAVRYGVMELVGRARPPAFDWQTHASGWSFPSGHTTTAALTAGLVILALWLRAPHGRVPLCLAVACWGAGVGLTRVFLGVHWFTDVLGGWLFAVGWLGLWLCAAARWLPQRPITGGGTRTGRPDPPPTPDPADAPLERHAPQDPGRRGRSRPA</sequence>
<dbReference type="InterPro" id="IPR000326">
    <property type="entry name" value="PAP2/HPO"/>
</dbReference>
<dbReference type="SMART" id="SM00014">
    <property type="entry name" value="acidPPc"/>
    <property type="match status" value="1"/>
</dbReference>
<dbReference type="AlphaFoldDB" id="A0A233S5L2"/>
<feature type="transmembrane region" description="Helical" evidence="2">
    <location>
        <begin position="89"/>
        <end position="110"/>
    </location>
</feature>
<keyword evidence="5" id="KW-1185">Reference proteome</keyword>
<feature type="domain" description="Phosphatidic acid phosphatase type 2/haloperoxidase" evidence="3">
    <location>
        <begin position="91"/>
        <end position="203"/>
    </location>
</feature>
<feature type="compositionally biased region" description="Basic and acidic residues" evidence="1">
    <location>
        <begin position="237"/>
        <end position="248"/>
    </location>
</feature>
<dbReference type="PANTHER" id="PTHR14969:SF13">
    <property type="entry name" value="AT30094P"/>
    <property type="match status" value="1"/>
</dbReference>
<evidence type="ECO:0000256" key="1">
    <source>
        <dbReference type="SAM" id="MobiDB-lite"/>
    </source>
</evidence>
<feature type="transmembrane region" description="Helical" evidence="2">
    <location>
        <begin position="130"/>
        <end position="153"/>
    </location>
</feature>
<organism evidence="4 5">
    <name type="scientific">Streptomyces diastatochromogenes</name>
    <dbReference type="NCBI Taxonomy" id="42236"/>
    <lineage>
        <taxon>Bacteria</taxon>
        <taxon>Bacillati</taxon>
        <taxon>Actinomycetota</taxon>
        <taxon>Actinomycetes</taxon>
        <taxon>Kitasatosporales</taxon>
        <taxon>Streptomycetaceae</taxon>
        <taxon>Streptomyces</taxon>
    </lineage>
</organism>
<name>A0A233S5L2_STRDA</name>
<feature type="region of interest" description="Disordered" evidence="1">
    <location>
        <begin position="215"/>
        <end position="255"/>
    </location>
</feature>
<dbReference type="RefSeq" id="WP_094220383.1">
    <property type="nucleotide sequence ID" value="NZ_MCGQ01000033.1"/>
</dbReference>
<dbReference type="OrthoDB" id="5289372at2"/>
<evidence type="ECO:0000256" key="2">
    <source>
        <dbReference type="SAM" id="Phobius"/>
    </source>
</evidence>
<evidence type="ECO:0000313" key="4">
    <source>
        <dbReference type="EMBL" id="OXY90970.1"/>
    </source>
</evidence>
<dbReference type="CDD" id="cd03392">
    <property type="entry name" value="PAP2_like_2"/>
    <property type="match status" value="1"/>
</dbReference>
<evidence type="ECO:0000313" key="5">
    <source>
        <dbReference type="Proteomes" id="UP000215483"/>
    </source>
</evidence>
<protein>
    <submittedName>
        <fullName evidence="4">Phosphoesterase</fullName>
    </submittedName>
</protein>
<dbReference type="PANTHER" id="PTHR14969">
    <property type="entry name" value="SPHINGOSINE-1-PHOSPHATE PHOSPHOHYDROLASE"/>
    <property type="match status" value="1"/>
</dbReference>
<keyword evidence="2" id="KW-0812">Transmembrane</keyword>
<reference evidence="4 5" key="1">
    <citation type="submission" date="2016-07" db="EMBL/GenBank/DDBJ databases">
        <title>Draft genome of Streptomyces diastatochromogenes.</title>
        <authorList>
            <person name="Podduturi R."/>
            <person name="Lukassen M.B."/>
            <person name="Clausen N."/>
            <person name="Nielsen J.L."/>
            <person name="Jorgensen N.O."/>
        </authorList>
    </citation>
    <scope>NUCLEOTIDE SEQUENCE [LARGE SCALE GENOMIC DNA]</scope>
    <source>
        <strain evidence="4 5">DSM 40608</strain>
    </source>
</reference>
<dbReference type="SUPFAM" id="SSF48317">
    <property type="entry name" value="Acid phosphatase/Vanadium-dependent haloperoxidase"/>
    <property type="match status" value="1"/>
</dbReference>
<feature type="transmembrane region" description="Helical" evidence="2">
    <location>
        <begin position="160"/>
        <end position="180"/>
    </location>
</feature>
<dbReference type="Pfam" id="PF01569">
    <property type="entry name" value="PAP2"/>
    <property type="match status" value="1"/>
</dbReference>
<comment type="caution">
    <text evidence="4">The sequence shown here is derived from an EMBL/GenBank/DDBJ whole genome shotgun (WGS) entry which is preliminary data.</text>
</comment>
<keyword evidence="2" id="KW-0472">Membrane</keyword>
<feature type="transmembrane region" description="Helical" evidence="2">
    <location>
        <begin position="57"/>
        <end position="82"/>
    </location>
</feature>
<dbReference type="Proteomes" id="UP000215483">
    <property type="component" value="Unassembled WGS sequence"/>
</dbReference>
<feature type="transmembrane region" description="Helical" evidence="2">
    <location>
        <begin position="192"/>
        <end position="211"/>
    </location>
</feature>
<accession>A0A233S5L2</accession>
<keyword evidence="2" id="KW-1133">Transmembrane helix</keyword>
<dbReference type="Gene3D" id="1.20.144.10">
    <property type="entry name" value="Phosphatidic acid phosphatase type 2/haloperoxidase"/>
    <property type="match status" value="1"/>
</dbReference>
<dbReference type="EMBL" id="MCGQ01000033">
    <property type="protein sequence ID" value="OXY90970.1"/>
    <property type="molecule type" value="Genomic_DNA"/>
</dbReference>
<evidence type="ECO:0000259" key="3">
    <source>
        <dbReference type="SMART" id="SM00014"/>
    </source>
</evidence>